<accession>V4LRJ1</accession>
<dbReference type="KEGG" id="eus:EUTSA_v10000150mg"/>
<comment type="cofactor">
    <cofactor evidence="1">
        <name>FAD</name>
        <dbReference type="ChEBI" id="CHEBI:57692"/>
    </cofactor>
</comment>
<proteinExistence type="inferred from homology"/>
<dbReference type="PANTHER" id="PTHR10961">
    <property type="entry name" value="PEROXISOMAL SARCOSINE OXIDASE"/>
    <property type="match status" value="1"/>
</dbReference>
<reference evidence="7 8" key="1">
    <citation type="journal article" date="2013" name="Front. Plant Sci.">
        <title>The Reference Genome of the Halophytic Plant Eutrema salsugineum.</title>
        <authorList>
            <person name="Yang R."/>
            <person name="Jarvis D.E."/>
            <person name="Chen H."/>
            <person name="Beilstein M.A."/>
            <person name="Grimwood J."/>
            <person name="Jenkins J."/>
            <person name="Shu S."/>
            <person name="Prochnik S."/>
            <person name="Xin M."/>
            <person name="Ma C."/>
            <person name="Schmutz J."/>
            <person name="Wing R.A."/>
            <person name="Mitchell-Olds T."/>
            <person name="Schumaker K.S."/>
            <person name="Wang X."/>
        </authorList>
    </citation>
    <scope>NUCLEOTIDE SEQUENCE [LARGE SCALE GENOMIC DNA]</scope>
</reference>
<keyword evidence="5" id="KW-0560">Oxidoreductase</keyword>
<dbReference type="SUPFAM" id="SSF51905">
    <property type="entry name" value="FAD/NAD(P)-binding domain"/>
    <property type="match status" value="1"/>
</dbReference>
<dbReference type="InterPro" id="IPR045170">
    <property type="entry name" value="MTOX"/>
</dbReference>
<organism evidence="7 8">
    <name type="scientific">Eutrema salsugineum</name>
    <name type="common">Saltwater cress</name>
    <name type="synonym">Sisymbrium salsugineum</name>
    <dbReference type="NCBI Taxonomy" id="72664"/>
    <lineage>
        <taxon>Eukaryota</taxon>
        <taxon>Viridiplantae</taxon>
        <taxon>Streptophyta</taxon>
        <taxon>Embryophyta</taxon>
        <taxon>Tracheophyta</taxon>
        <taxon>Spermatophyta</taxon>
        <taxon>Magnoliopsida</taxon>
        <taxon>eudicotyledons</taxon>
        <taxon>Gunneridae</taxon>
        <taxon>Pentapetalae</taxon>
        <taxon>rosids</taxon>
        <taxon>malvids</taxon>
        <taxon>Brassicales</taxon>
        <taxon>Brassicaceae</taxon>
        <taxon>Eutremeae</taxon>
        <taxon>Eutrema</taxon>
    </lineage>
</organism>
<evidence type="ECO:0000259" key="6">
    <source>
        <dbReference type="Pfam" id="PF01266"/>
    </source>
</evidence>
<evidence type="ECO:0000256" key="1">
    <source>
        <dbReference type="ARBA" id="ARBA00001974"/>
    </source>
</evidence>
<dbReference type="Gene3D" id="3.50.50.60">
    <property type="entry name" value="FAD/NAD(P)-binding domain"/>
    <property type="match status" value="1"/>
</dbReference>
<dbReference type="GO" id="GO:0008115">
    <property type="term" value="F:sarcosine oxidase activity"/>
    <property type="evidence" value="ECO:0007669"/>
    <property type="project" value="EnsemblPlants"/>
</dbReference>
<evidence type="ECO:0000313" key="8">
    <source>
        <dbReference type="Proteomes" id="UP000030689"/>
    </source>
</evidence>
<keyword evidence="8" id="KW-1185">Reference proteome</keyword>
<dbReference type="SUPFAM" id="SSF54373">
    <property type="entry name" value="FAD-linked reductases, C-terminal domain"/>
    <property type="match status" value="1"/>
</dbReference>
<evidence type="ECO:0000256" key="2">
    <source>
        <dbReference type="ARBA" id="ARBA00010989"/>
    </source>
</evidence>
<dbReference type="Pfam" id="PF01266">
    <property type="entry name" value="DAO"/>
    <property type="match status" value="1"/>
</dbReference>
<comment type="similarity">
    <text evidence="2">Belongs to the MSOX/MTOX family.</text>
</comment>
<dbReference type="OMA" id="WPMLWAH"/>
<feature type="domain" description="FAD dependent oxidoreductase" evidence="6">
    <location>
        <begin position="70"/>
        <end position="432"/>
    </location>
</feature>
<gene>
    <name evidence="7" type="ORF">EUTSA_v10000150mg</name>
</gene>
<evidence type="ECO:0000256" key="5">
    <source>
        <dbReference type="ARBA" id="ARBA00023002"/>
    </source>
</evidence>
<dbReference type="Gramene" id="ESQ46444">
    <property type="protein sequence ID" value="ESQ46444"/>
    <property type="gene ID" value="EUTSA_v10000150mg"/>
</dbReference>
<dbReference type="STRING" id="72664.V4LRJ1"/>
<evidence type="ECO:0000313" key="7">
    <source>
        <dbReference type="EMBL" id="ESQ46444.1"/>
    </source>
</evidence>
<evidence type="ECO:0000256" key="4">
    <source>
        <dbReference type="ARBA" id="ARBA00022827"/>
    </source>
</evidence>
<dbReference type="Proteomes" id="UP000030689">
    <property type="component" value="Unassembled WGS sequence"/>
</dbReference>
<dbReference type="eggNOG" id="KOG2820">
    <property type="taxonomic scope" value="Eukaryota"/>
</dbReference>
<keyword evidence="4" id="KW-0274">FAD</keyword>
<dbReference type="GO" id="GO:0050660">
    <property type="term" value="F:flavin adenine dinucleotide binding"/>
    <property type="evidence" value="ECO:0007669"/>
    <property type="project" value="InterPro"/>
</dbReference>
<keyword evidence="3" id="KW-0285">Flavoprotein</keyword>
<protein>
    <recommendedName>
        <fullName evidence="6">FAD dependent oxidoreductase domain-containing protein</fullName>
    </recommendedName>
</protein>
<dbReference type="PANTHER" id="PTHR10961:SF7">
    <property type="entry name" value="FAD DEPENDENT OXIDOREDUCTASE DOMAIN-CONTAINING PROTEIN"/>
    <property type="match status" value="1"/>
</dbReference>
<dbReference type="InterPro" id="IPR036188">
    <property type="entry name" value="FAD/NAD-bd_sf"/>
</dbReference>
<dbReference type="NCBIfam" id="TIGR01377">
    <property type="entry name" value="soxA_mon"/>
    <property type="match status" value="1"/>
</dbReference>
<dbReference type="InterPro" id="IPR006076">
    <property type="entry name" value="FAD-dep_OxRdtase"/>
</dbReference>
<dbReference type="Gene3D" id="3.30.9.10">
    <property type="entry name" value="D-Amino Acid Oxidase, subunit A, domain 2"/>
    <property type="match status" value="1"/>
</dbReference>
<evidence type="ECO:0000256" key="3">
    <source>
        <dbReference type="ARBA" id="ARBA00022630"/>
    </source>
</evidence>
<dbReference type="EMBL" id="KI517426">
    <property type="protein sequence ID" value="ESQ46444.1"/>
    <property type="molecule type" value="Genomic_DNA"/>
</dbReference>
<sequence length="479" mass="52979">MHLLAHSNAYYSTCLEDKHHLSDPFRPINRSKQAPYASLTSTLSLSSFSPHNILFFSTLMEYSSDNHRFDVIVVGAGVMGSSTAYQLAKRGHKTLLLEQFDFLHHRGSSHGESRTIRATYPEDYYYAMVTESTRLWAQAQAEIGYKVHFPTQQFDMGPADQQSLLSVVATCRKHGLAHRVMDSSAVSQHFSGRINIPENWIGVSTELGGVIKPTKAVSMFQTLAFRHGAVLRDNTKVANITRDSENGQGVIVSTVKGEKFHGKKCIVTAGAWIGKLVKTVAGIDFPVEPLETAVCYWRIKEGHEGKFAINGDFPTFACYGVPYVYGTPSLEFPGLIKVGVHGGYRCDPDKRPWGQGVHLEELKEWIKERFGGMVDSEGPVATQLCMYSMTPDEDFVIDFLGGEFGRDVVVGGGFSGHGFKMAPAVGRILAELAMEGEVRGGEVEMKQFSLRRFEENPKGNAKEYPDQVILGSCSLKSKM</sequence>
<dbReference type="AlphaFoldDB" id="V4LRJ1"/>
<name>V4LRJ1_EUTSA</name>